<dbReference type="KEGG" id="tel:tlr1295"/>
<accession>Q8DJD2</accession>
<dbReference type="PANTHER" id="PTHR45266:SF3">
    <property type="entry name" value="OXALOACETATE DECARBOXYLASE ALPHA CHAIN"/>
    <property type="match status" value="1"/>
</dbReference>
<keyword evidence="6 8" id="KW-0275">Fatty acid biosynthesis</keyword>
<dbReference type="InterPro" id="IPR050709">
    <property type="entry name" value="Biotin_Carboxyl_Carrier/Decarb"/>
</dbReference>
<dbReference type="EnsemblBacteria" id="BAC08847">
    <property type="protein sequence ID" value="BAC08847"/>
    <property type="gene ID" value="BAC08847"/>
</dbReference>
<feature type="region of interest" description="Disordered" evidence="9">
    <location>
        <begin position="53"/>
        <end position="82"/>
    </location>
</feature>
<dbReference type="GO" id="GO:0009317">
    <property type="term" value="C:acetyl-CoA carboxylase complex"/>
    <property type="evidence" value="ECO:0007669"/>
    <property type="project" value="InterPro"/>
</dbReference>
<dbReference type="NCBIfam" id="TIGR00531">
    <property type="entry name" value="BCCP"/>
    <property type="match status" value="1"/>
</dbReference>
<reference evidence="11 12" key="1">
    <citation type="journal article" date="2002" name="DNA Res.">
        <title>Complete genome structure of the thermophilic cyanobacterium Thermosynechococcus elongatus BP-1.</title>
        <authorList>
            <person name="Nakamura Y."/>
            <person name="Kaneko T."/>
            <person name="Sato S."/>
            <person name="Ikeuchi M."/>
            <person name="Katoh H."/>
            <person name="Sasamoto S."/>
            <person name="Watanabe A."/>
            <person name="Iriguchi M."/>
            <person name="Kawashima K."/>
            <person name="Kimura T."/>
            <person name="Kishida Y."/>
            <person name="Kiyokawa C."/>
            <person name="Kohara M."/>
            <person name="Matsumoto M."/>
            <person name="Matsuno A."/>
            <person name="Nakazaki N."/>
            <person name="Shimpo S."/>
            <person name="Sugimoto M."/>
            <person name="Takeuchi C."/>
            <person name="Yamada M."/>
            <person name="Tabata S."/>
        </authorList>
    </citation>
    <scope>NUCLEOTIDE SEQUENCE [LARGE SCALE GENOMIC DNA]</scope>
    <source>
        <strain evidence="12">IAM M-273 / NIES-2133 / BP-1</strain>
    </source>
</reference>
<dbReference type="Proteomes" id="UP000000440">
    <property type="component" value="Chromosome"/>
</dbReference>
<evidence type="ECO:0000256" key="9">
    <source>
        <dbReference type="SAM" id="MobiDB-lite"/>
    </source>
</evidence>
<protein>
    <recommendedName>
        <fullName evidence="2 8">Biotin carboxyl carrier protein of acetyl-CoA carboxylase</fullName>
    </recommendedName>
</protein>
<dbReference type="Pfam" id="PF00364">
    <property type="entry name" value="Biotin_lipoyl"/>
    <property type="match status" value="1"/>
</dbReference>
<keyword evidence="7 8" id="KW-0092">Biotin</keyword>
<feature type="domain" description="Lipoyl-binding" evidence="10">
    <location>
        <begin position="83"/>
        <end position="159"/>
    </location>
</feature>
<sequence>MGVELDLNQVRELLLMFDQTSVTELNLKSGELELQLRKREQISGSAPVVVAPAPASTVTPTPAPPPALSPDPEPTPPPANRKTVDIVAPMVGTFYRAPAPDEPPFVEVGDTVKKGQVVCIIEAMKLMNEIEAEVNGQVVEILVQNAEPIEYGQTLMRILPN</sequence>
<evidence type="ECO:0000256" key="2">
    <source>
        <dbReference type="ARBA" id="ARBA00017562"/>
    </source>
</evidence>
<dbReference type="STRING" id="197221.gene:10747892"/>
<dbReference type="eggNOG" id="COG0511">
    <property type="taxonomic scope" value="Bacteria"/>
</dbReference>
<dbReference type="GO" id="GO:0003989">
    <property type="term" value="F:acetyl-CoA carboxylase activity"/>
    <property type="evidence" value="ECO:0007669"/>
    <property type="project" value="InterPro"/>
</dbReference>
<evidence type="ECO:0000313" key="11">
    <source>
        <dbReference type="EMBL" id="BAC08847.1"/>
    </source>
</evidence>
<evidence type="ECO:0000256" key="4">
    <source>
        <dbReference type="ARBA" id="ARBA00022832"/>
    </source>
</evidence>
<keyword evidence="12" id="KW-1185">Reference proteome</keyword>
<dbReference type="UniPathway" id="UPA00094"/>
<dbReference type="PROSITE" id="PS00188">
    <property type="entry name" value="BIOTIN"/>
    <property type="match status" value="1"/>
</dbReference>
<dbReference type="PRINTS" id="PR01071">
    <property type="entry name" value="ACOABIOTINCC"/>
</dbReference>
<keyword evidence="5 8" id="KW-0443">Lipid metabolism</keyword>
<dbReference type="PANTHER" id="PTHR45266">
    <property type="entry name" value="OXALOACETATE DECARBOXYLASE ALPHA CHAIN"/>
    <property type="match status" value="1"/>
</dbReference>
<dbReference type="RefSeq" id="WP_011057135.1">
    <property type="nucleotide sequence ID" value="NC_004113.1"/>
</dbReference>
<dbReference type="PATRIC" id="fig|197221.4.peg.1363"/>
<dbReference type="EMBL" id="BA000039">
    <property type="protein sequence ID" value="BAC08847.1"/>
    <property type="molecule type" value="Genomic_DNA"/>
</dbReference>
<keyword evidence="3 8" id="KW-0444">Lipid biosynthesis</keyword>
<dbReference type="InterPro" id="IPR001882">
    <property type="entry name" value="Biotin_BS"/>
</dbReference>
<dbReference type="Gene3D" id="2.40.50.100">
    <property type="match status" value="1"/>
</dbReference>
<evidence type="ECO:0000256" key="5">
    <source>
        <dbReference type="ARBA" id="ARBA00023098"/>
    </source>
</evidence>
<name>Q8DJD2_THEVB</name>
<comment type="pathway">
    <text evidence="1 8">Lipid metabolism; fatty acid biosynthesis.</text>
</comment>
<dbReference type="InterPro" id="IPR001249">
    <property type="entry name" value="AcCoA_biotinCC"/>
</dbReference>
<feature type="compositionally biased region" description="Pro residues" evidence="9">
    <location>
        <begin position="61"/>
        <end position="79"/>
    </location>
</feature>
<comment type="function">
    <text evidence="8">This protein is a component of the acetyl coenzyme A carboxylase complex; first, biotin carboxylase catalyzes the carboxylation of the carrier protein and then the transcarboxylase transfers the carboxyl group to form malonyl-CoA.</text>
</comment>
<dbReference type="InterPro" id="IPR011053">
    <property type="entry name" value="Single_hybrid_motif"/>
</dbReference>
<evidence type="ECO:0000256" key="6">
    <source>
        <dbReference type="ARBA" id="ARBA00023160"/>
    </source>
</evidence>
<dbReference type="SUPFAM" id="SSF51230">
    <property type="entry name" value="Single hybrid motif"/>
    <property type="match status" value="1"/>
</dbReference>
<evidence type="ECO:0000256" key="8">
    <source>
        <dbReference type="RuleBase" id="RU364072"/>
    </source>
</evidence>
<dbReference type="GO" id="GO:0006633">
    <property type="term" value="P:fatty acid biosynthetic process"/>
    <property type="evidence" value="ECO:0007669"/>
    <property type="project" value="UniProtKB-UniPathway"/>
</dbReference>
<organism evidence="11 12">
    <name type="scientific">Thermosynechococcus vestitus (strain NIES-2133 / IAM M-273 / BP-1)</name>
    <dbReference type="NCBI Taxonomy" id="197221"/>
    <lineage>
        <taxon>Bacteria</taxon>
        <taxon>Bacillati</taxon>
        <taxon>Cyanobacteriota</taxon>
        <taxon>Cyanophyceae</taxon>
        <taxon>Acaryochloridales</taxon>
        <taxon>Thermosynechococcaceae</taxon>
        <taxon>Thermosynechococcus</taxon>
    </lineage>
</organism>
<evidence type="ECO:0000259" key="10">
    <source>
        <dbReference type="PROSITE" id="PS50968"/>
    </source>
</evidence>
<evidence type="ECO:0000256" key="3">
    <source>
        <dbReference type="ARBA" id="ARBA00022516"/>
    </source>
</evidence>
<keyword evidence="4 8" id="KW-0276">Fatty acid metabolism</keyword>
<dbReference type="NCBIfam" id="NF005457">
    <property type="entry name" value="PRK07051.1"/>
    <property type="match status" value="1"/>
</dbReference>
<dbReference type="FunFam" id="2.40.50.100:FF:000003">
    <property type="entry name" value="Acetyl-CoA carboxylase biotin carboxyl carrier protein"/>
    <property type="match status" value="1"/>
</dbReference>
<gene>
    <name evidence="11" type="primary">accB</name>
</gene>
<proteinExistence type="predicted"/>
<dbReference type="CDD" id="cd06850">
    <property type="entry name" value="biotinyl_domain"/>
    <property type="match status" value="1"/>
</dbReference>
<dbReference type="InterPro" id="IPR000089">
    <property type="entry name" value="Biotin_lipoyl"/>
</dbReference>
<dbReference type="PROSITE" id="PS50968">
    <property type="entry name" value="BIOTINYL_LIPOYL"/>
    <property type="match status" value="1"/>
</dbReference>
<dbReference type="AlphaFoldDB" id="Q8DJD2"/>
<evidence type="ECO:0000256" key="7">
    <source>
        <dbReference type="ARBA" id="ARBA00023267"/>
    </source>
</evidence>
<evidence type="ECO:0000256" key="1">
    <source>
        <dbReference type="ARBA" id="ARBA00005194"/>
    </source>
</evidence>
<evidence type="ECO:0000313" key="12">
    <source>
        <dbReference type="Proteomes" id="UP000000440"/>
    </source>
</evidence>